<evidence type="ECO:0000256" key="2">
    <source>
        <dbReference type="SAM" id="SignalP"/>
    </source>
</evidence>
<feature type="signal peptide" evidence="2">
    <location>
        <begin position="1"/>
        <end position="19"/>
    </location>
</feature>
<evidence type="ECO:0000313" key="4">
    <source>
        <dbReference type="Proteomes" id="UP001056381"/>
    </source>
</evidence>
<accession>A0A9Q8TZJ4</accession>
<proteinExistence type="predicted"/>
<reference evidence="3" key="1">
    <citation type="submission" date="2022-05" db="EMBL/GenBank/DDBJ databases">
        <title>Single-amplified genomics reveal most streamlined microbe among free-living bacteria.</title>
        <authorList>
            <person name="Roda-Garcia J."/>
            <person name="Haro-Moreno J.M."/>
            <person name="Rodriguez-Valera F."/>
            <person name="Almagro-Moreno S."/>
            <person name="Lopez-Perez M."/>
        </authorList>
    </citation>
    <scope>NUCLEOTIDE SEQUENCE</scope>
    <source>
        <strain evidence="3">TMED112-D2-2</strain>
    </source>
</reference>
<name>A0A9Q8TZJ4_9GAMM</name>
<keyword evidence="2" id="KW-0732">Signal</keyword>
<protein>
    <submittedName>
        <fullName evidence="3">Tetratricopeptide repeat protein</fullName>
    </submittedName>
</protein>
<dbReference type="InterPro" id="IPR019734">
    <property type="entry name" value="TPR_rpt"/>
</dbReference>
<dbReference type="Proteomes" id="UP001056381">
    <property type="component" value="Chromosome"/>
</dbReference>
<dbReference type="InterPro" id="IPR011990">
    <property type="entry name" value="TPR-like_helical_dom_sf"/>
</dbReference>
<sequence>MFSRLLLLIVFAFSFDFYADEVDGLPELASEKEKRKMQVRRSKVLATSVARRVTKVVENLDLAGQYEEAQTILRKEKKEEQAKALDKDIAKFVKIAQQEVDVLKKGLADMKSYDRSMVWYYQAYLNLAYNDNMSAARSNYLKLVKEEDATPQIKLAAYYTLAQLALSEEDVDGGIRYLKIWFKTTPEPTPQAYVFLSQAYYIKGDTQKSFNVIMEAKRLADETGITFRENWFNILFATHTDLGLRYEQVPFYEEALELYPKKKYFINLAGLYNDLDRQEDYIYLLKTAYTKQLLNKPGEFQSLAQMLIGSDNPYWGAEVILTGLTSVEGTVVVEQDCAIGKVLDENGEFKKDRRGNFIEEMVCLDVYGPGFVRPGTDMANDPEDKPFLEEDKRNLTILAQALRAAKERDAAIEVYEKLAKITDDGEAFIAIGNLHYQQNRIDKAVEAINKGIKKGNLKNVDFAQLTLGQAYFELQRFDEAREIFKQIRESDKESVKKSAKAWLRYTDAEQERVRNLELRKQSLS</sequence>
<keyword evidence="4" id="KW-1185">Reference proteome</keyword>
<evidence type="ECO:0000256" key="1">
    <source>
        <dbReference type="PROSITE-ProRule" id="PRU00339"/>
    </source>
</evidence>
<dbReference type="SMART" id="SM00028">
    <property type="entry name" value="TPR"/>
    <property type="match status" value="3"/>
</dbReference>
<feature type="repeat" description="TPR" evidence="1">
    <location>
        <begin position="461"/>
        <end position="494"/>
    </location>
</feature>
<dbReference type="SUPFAM" id="SSF48452">
    <property type="entry name" value="TPR-like"/>
    <property type="match status" value="2"/>
</dbReference>
<gene>
    <name evidence="3" type="ORF">M9B40_05170</name>
</gene>
<evidence type="ECO:0000313" key="3">
    <source>
        <dbReference type="EMBL" id="URQ63115.1"/>
    </source>
</evidence>
<dbReference type="Pfam" id="PF13432">
    <property type="entry name" value="TPR_16"/>
    <property type="match status" value="1"/>
</dbReference>
<dbReference type="EMBL" id="CP097966">
    <property type="protein sequence ID" value="URQ63115.1"/>
    <property type="molecule type" value="Genomic_DNA"/>
</dbReference>
<feature type="chain" id="PRO_5040250361" evidence="2">
    <location>
        <begin position="20"/>
        <end position="524"/>
    </location>
</feature>
<dbReference type="PROSITE" id="PS50005">
    <property type="entry name" value="TPR"/>
    <property type="match status" value="1"/>
</dbReference>
<organism evidence="3 4">
    <name type="scientific">SAR86 cluster bacterium</name>
    <dbReference type="NCBI Taxonomy" id="2030880"/>
    <lineage>
        <taxon>Bacteria</taxon>
        <taxon>Pseudomonadati</taxon>
        <taxon>Pseudomonadota</taxon>
        <taxon>Gammaproteobacteria</taxon>
        <taxon>SAR86 cluster</taxon>
    </lineage>
</organism>
<dbReference type="AlphaFoldDB" id="A0A9Q8TZJ4"/>
<dbReference type="Gene3D" id="1.25.40.10">
    <property type="entry name" value="Tetratricopeptide repeat domain"/>
    <property type="match status" value="2"/>
</dbReference>
<keyword evidence="1" id="KW-0802">TPR repeat</keyword>